<proteinExistence type="predicted"/>
<accession>A0ACC1NW37</accession>
<keyword evidence="2" id="KW-1185">Reference proteome</keyword>
<dbReference type="EMBL" id="JANJQO010000041">
    <property type="protein sequence ID" value="KAJ2983155.1"/>
    <property type="molecule type" value="Genomic_DNA"/>
</dbReference>
<organism evidence="1 2">
    <name type="scientific">Zarea fungicola</name>
    <dbReference type="NCBI Taxonomy" id="93591"/>
    <lineage>
        <taxon>Eukaryota</taxon>
        <taxon>Fungi</taxon>
        <taxon>Dikarya</taxon>
        <taxon>Ascomycota</taxon>
        <taxon>Pezizomycotina</taxon>
        <taxon>Sordariomycetes</taxon>
        <taxon>Hypocreomycetidae</taxon>
        <taxon>Hypocreales</taxon>
        <taxon>Cordycipitaceae</taxon>
        <taxon>Zarea</taxon>
    </lineage>
</organism>
<gene>
    <name evidence="1" type="ORF">NQ176_g899</name>
</gene>
<sequence>MTTQPILIAPYSHEVYHTVTPSSLHEARQIFTSTGAQDAINTTIRDCFLKHKVEKQFSACVNHRHFDIEPNERNIDLAGQAAASSNLNNIHACSWLFYNGALYPYEFKRLPPGQSIAEPPQDFRTDLGHILEKKGLCDIIGLQSYSEGVVGVESTDHDTRVSTTVDHDESFDPSAHRGKIQMASFAFF</sequence>
<name>A0ACC1NW37_9HYPO</name>
<reference evidence="1" key="1">
    <citation type="submission" date="2022-08" db="EMBL/GenBank/DDBJ databases">
        <title>Genome Sequence of Lecanicillium fungicola.</title>
        <authorList>
            <person name="Buettner E."/>
        </authorList>
    </citation>
    <scope>NUCLEOTIDE SEQUENCE</scope>
    <source>
        <strain evidence="1">Babe33</strain>
    </source>
</reference>
<evidence type="ECO:0000313" key="1">
    <source>
        <dbReference type="EMBL" id="KAJ2983155.1"/>
    </source>
</evidence>
<dbReference type="Proteomes" id="UP001143910">
    <property type="component" value="Unassembled WGS sequence"/>
</dbReference>
<evidence type="ECO:0000313" key="2">
    <source>
        <dbReference type="Proteomes" id="UP001143910"/>
    </source>
</evidence>
<protein>
    <submittedName>
        <fullName evidence="1">Uncharacterized protein</fullName>
    </submittedName>
</protein>
<comment type="caution">
    <text evidence="1">The sequence shown here is derived from an EMBL/GenBank/DDBJ whole genome shotgun (WGS) entry which is preliminary data.</text>
</comment>